<dbReference type="OrthoDB" id="9811746at2"/>
<gene>
    <name evidence="2" type="ordered locus">Acid345_4258</name>
</gene>
<accession>Q1IIP2</accession>
<dbReference type="STRING" id="204669.Acid345_4258"/>
<name>Q1IIP2_KORVE</name>
<dbReference type="EMBL" id="CP000360">
    <property type="protein sequence ID" value="ABF43258.1"/>
    <property type="molecule type" value="Genomic_DNA"/>
</dbReference>
<evidence type="ECO:0000313" key="3">
    <source>
        <dbReference type="Proteomes" id="UP000002432"/>
    </source>
</evidence>
<feature type="domain" description="Thoeris protein ThsB TIR-like" evidence="1">
    <location>
        <begin position="6"/>
        <end position="104"/>
    </location>
</feature>
<dbReference type="Proteomes" id="UP000002432">
    <property type="component" value="Chromosome"/>
</dbReference>
<dbReference type="EnsemblBacteria" id="ABF43258">
    <property type="protein sequence ID" value="ABF43258"/>
    <property type="gene ID" value="Acid345_4258"/>
</dbReference>
<dbReference type="eggNOG" id="ENOG5032RJ7">
    <property type="taxonomic scope" value="Bacteria"/>
</dbReference>
<protein>
    <recommendedName>
        <fullName evidence="1">Thoeris protein ThsB TIR-like domain-containing protein</fullName>
    </recommendedName>
</protein>
<dbReference type="InterPro" id="IPR015032">
    <property type="entry name" value="ThsB__TIR-like_domain"/>
</dbReference>
<reference evidence="2 3" key="1">
    <citation type="journal article" date="2009" name="Appl. Environ. Microbiol.">
        <title>Three genomes from the phylum Acidobacteria provide insight into the lifestyles of these microorganisms in soils.</title>
        <authorList>
            <person name="Ward N.L."/>
            <person name="Challacombe J.F."/>
            <person name="Janssen P.H."/>
            <person name="Henrissat B."/>
            <person name="Coutinho P.M."/>
            <person name="Wu M."/>
            <person name="Xie G."/>
            <person name="Haft D.H."/>
            <person name="Sait M."/>
            <person name="Badger J."/>
            <person name="Barabote R.D."/>
            <person name="Bradley B."/>
            <person name="Brettin T.S."/>
            <person name="Brinkac L.M."/>
            <person name="Bruce D."/>
            <person name="Creasy T."/>
            <person name="Daugherty S.C."/>
            <person name="Davidsen T.M."/>
            <person name="DeBoy R.T."/>
            <person name="Detter J.C."/>
            <person name="Dodson R.J."/>
            <person name="Durkin A.S."/>
            <person name="Ganapathy A."/>
            <person name="Gwinn-Giglio M."/>
            <person name="Han C.S."/>
            <person name="Khouri H."/>
            <person name="Kiss H."/>
            <person name="Kothari S.P."/>
            <person name="Madupu R."/>
            <person name="Nelson K.E."/>
            <person name="Nelson W.C."/>
            <person name="Paulsen I."/>
            <person name="Penn K."/>
            <person name="Ren Q."/>
            <person name="Rosovitz M.J."/>
            <person name="Selengut J.D."/>
            <person name="Shrivastava S."/>
            <person name="Sullivan S.A."/>
            <person name="Tapia R."/>
            <person name="Thompson L.S."/>
            <person name="Watkins K.L."/>
            <person name="Yang Q."/>
            <person name="Yu C."/>
            <person name="Zafar N."/>
            <person name="Zhou L."/>
            <person name="Kuske C.R."/>
        </authorList>
    </citation>
    <scope>NUCLEOTIDE SEQUENCE [LARGE SCALE GENOMIC DNA]</scope>
    <source>
        <strain evidence="2 3">Ellin345</strain>
    </source>
</reference>
<evidence type="ECO:0000259" key="1">
    <source>
        <dbReference type="Pfam" id="PF08937"/>
    </source>
</evidence>
<dbReference type="HOGENOM" id="CLU_098991_0_0_0"/>
<dbReference type="KEGG" id="aba:Acid345_4258"/>
<keyword evidence="3" id="KW-1185">Reference proteome</keyword>
<proteinExistence type="predicted"/>
<sequence>MARSVFFSFHYDRDIMRVQQVKQHYITKGTYTETGFFDGSLEEKAKKEGDQAVKKIIDNGLVGSTALCVLIGKETYTRRWVDYEILKAVEYGMGIFGIRIHQLKDPKHGADTEGSSPFQFLGYGARDGELVPMIHYQTGWKDAPYLLPITKAAALYLKSVDRPVLSSLFNVYDWVNNDGYSNFGKWVEAAATQAGK</sequence>
<dbReference type="Pfam" id="PF08937">
    <property type="entry name" value="ThsB_TIR"/>
    <property type="match status" value="1"/>
</dbReference>
<dbReference type="SUPFAM" id="SSF52206">
    <property type="entry name" value="Hypothetical protein MTH538"/>
    <property type="match status" value="1"/>
</dbReference>
<dbReference type="AlphaFoldDB" id="Q1IIP2"/>
<organism evidence="2 3">
    <name type="scientific">Koribacter versatilis (strain Ellin345)</name>
    <dbReference type="NCBI Taxonomy" id="204669"/>
    <lineage>
        <taxon>Bacteria</taxon>
        <taxon>Pseudomonadati</taxon>
        <taxon>Acidobacteriota</taxon>
        <taxon>Terriglobia</taxon>
        <taxon>Terriglobales</taxon>
        <taxon>Candidatus Korobacteraceae</taxon>
        <taxon>Candidatus Korobacter</taxon>
    </lineage>
</organism>
<dbReference type="RefSeq" id="WP_011525057.1">
    <property type="nucleotide sequence ID" value="NC_008009.1"/>
</dbReference>
<evidence type="ECO:0000313" key="2">
    <source>
        <dbReference type="EMBL" id="ABF43258.1"/>
    </source>
</evidence>
<dbReference type="InterPro" id="IPR036490">
    <property type="entry name" value="ThsB_TIR-like_sf"/>
</dbReference>